<dbReference type="InterPro" id="IPR043132">
    <property type="entry name" value="BCAT-like_C"/>
</dbReference>
<dbReference type="SUPFAM" id="SSF56752">
    <property type="entry name" value="D-aminoacid aminotransferase-like PLP-dependent enzymes"/>
    <property type="match status" value="1"/>
</dbReference>
<sequence length="256" mass="30184">MVTYLLKKSYQHKTYKEINFKDLWGDNGVFTTMWIFGKPAKILFFKKHIKNLIKSLKIYKLNTPNLEKNILKLIKLNIDKKRSYNHLLRVAVNKKIISISLRNRKTPKLNFNLKLISHKRFDPKYKNLKYNFILKHLSKMNNTTSDVGLCYKNMILESGTSNMLFIKGDKVYSPLNNIYKGITYDFFNKKLNNIINKDILINTLSKYSEILLVGSGKGVASIKNINEIKWKRKNLKFYKILSSFYKSEVNKCSIYK</sequence>
<name>A0A6H1Q0T0_9PROT</name>
<dbReference type="InterPro" id="IPR001544">
    <property type="entry name" value="Aminotrans_IV"/>
</dbReference>
<reference evidence="2 3" key="1">
    <citation type="journal article" date="2020" name="Nat. Microbiol.">
        <title>Lysogenic host-virus interactions in SAR11 marine bacteria.</title>
        <authorList>
            <person name="Morris R.M."/>
            <person name="Cain K.R."/>
            <person name="Hvorecny K.L."/>
            <person name="Kollman J.M."/>
        </authorList>
    </citation>
    <scope>NUCLEOTIDE SEQUENCE [LARGE SCALE GENOMIC DNA]</scope>
    <source>
        <strain evidence="2 3">NP1</strain>
    </source>
</reference>
<evidence type="ECO:0000313" key="2">
    <source>
        <dbReference type="EMBL" id="QIZ20522.1"/>
    </source>
</evidence>
<dbReference type="Gene3D" id="3.30.470.10">
    <property type="match status" value="1"/>
</dbReference>
<dbReference type="Gene3D" id="3.20.10.10">
    <property type="entry name" value="D-amino Acid Aminotransferase, subunit A, domain 2"/>
    <property type="match status" value="1"/>
</dbReference>
<dbReference type="GO" id="GO:0008483">
    <property type="term" value="F:transaminase activity"/>
    <property type="evidence" value="ECO:0007669"/>
    <property type="project" value="UniProtKB-KW"/>
</dbReference>
<dbReference type="InterPro" id="IPR036038">
    <property type="entry name" value="Aminotransferase-like"/>
</dbReference>
<dbReference type="EMBL" id="CP038852">
    <property type="protein sequence ID" value="QIZ20522.1"/>
    <property type="molecule type" value="Genomic_DNA"/>
</dbReference>
<keyword evidence="3" id="KW-1185">Reference proteome</keyword>
<dbReference type="Proteomes" id="UP000501094">
    <property type="component" value="Chromosome"/>
</dbReference>
<protein>
    <recommendedName>
        <fullName evidence="1">Probable branched-chain-amino-acid aminotransferase</fullName>
    </recommendedName>
</protein>
<organism evidence="2 3">
    <name type="scientific">Candidatus Pelagibacter giovannonii</name>
    <dbReference type="NCBI Taxonomy" id="2563896"/>
    <lineage>
        <taxon>Bacteria</taxon>
        <taxon>Pseudomonadati</taxon>
        <taxon>Pseudomonadota</taxon>
        <taxon>Alphaproteobacteria</taxon>
        <taxon>Candidatus Pelagibacterales</taxon>
        <taxon>Candidatus Pelagibacteraceae</taxon>
        <taxon>Candidatus Pelagibacter</taxon>
    </lineage>
</organism>
<dbReference type="KEGG" id="peg:E5R92_01820"/>
<accession>A0A6H1Q0T0</accession>
<gene>
    <name evidence="2" type="ORF">E5R92_01820</name>
</gene>
<evidence type="ECO:0000313" key="3">
    <source>
        <dbReference type="Proteomes" id="UP000501094"/>
    </source>
</evidence>
<proteinExistence type="predicted"/>
<evidence type="ECO:0000256" key="1">
    <source>
        <dbReference type="ARBA" id="ARBA00014472"/>
    </source>
</evidence>
<dbReference type="Pfam" id="PF01063">
    <property type="entry name" value="Aminotran_4"/>
    <property type="match status" value="1"/>
</dbReference>
<keyword evidence="2" id="KW-0032">Aminotransferase</keyword>
<dbReference type="AlphaFoldDB" id="A0A6H1Q0T0"/>
<dbReference type="InterPro" id="IPR043131">
    <property type="entry name" value="BCAT-like_N"/>
</dbReference>
<dbReference type="RefSeq" id="WP_168606415.1">
    <property type="nucleotide sequence ID" value="NZ_CP038852.1"/>
</dbReference>
<keyword evidence="2" id="KW-0808">Transferase</keyword>